<proteinExistence type="predicted"/>
<keyword evidence="1" id="KW-0812">Transmembrane</keyword>
<protein>
    <submittedName>
        <fullName evidence="2">Uncharacterized protein</fullName>
    </submittedName>
</protein>
<dbReference type="EMBL" id="BMHB01000001">
    <property type="protein sequence ID" value="GGI13767.1"/>
    <property type="molecule type" value="Genomic_DNA"/>
</dbReference>
<name>A0A8J3AG38_9BACI</name>
<evidence type="ECO:0000313" key="2">
    <source>
        <dbReference type="EMBL" id="GGI13767.1"/>
    </source>
</evidence>
<keyword evidence="3" id="KW-1185">Reference proteome</keyword>
<accession>A0A8J3AG38</accession>
<reference evidence="3" key="1">
    <citation type="journal article" date="2019" name="Int. J. Syst. Evol. Microbiol.">
        <title>The Global Catalogue of Microorganisms (GCM) 10K type strain sequencing project: providing services to taxonomists for standard genome sequencing and annotation.</title>
        <authorList>
            <consortium name="The Broad Institute Genomics Platform"/>
            <consortium name="The Broad Institute Genome Sequencing Center for Infectious Disease"/>
            <person name="Wu L."/>
            <person name="Ma J."/>
        </authorList>
    </citation>
    <scope>NUCLEOTIDE SEQUENCE [LARGE SCALE GENOMIC DNA]</scope>
    <source>
        <strain evidence="3">CGMCC 1.14993</strain>
    </source>
</reference>
<keyword evidence="1" id="KW-0472">Membrane</keyword>
<sequence>MSILKKLVVVLAIVIVILLIGFKPFMKRNPPLESGTIGFAEDRHGVVIAIGNTGLKKIKITNVLVNNNEYPLNVKIQESNPLQALIITDSLDEEKKYGFKDIDSLVIEPNTSPSDSLEKVNNGTATEKDKTYGLYVVQNKSINKVIIKYRYMGIIYLKEITVE</sequence>
<gene>
    <name evidence="2" type="ORF">GCM10007380_19560</name>
</gene>
<feature type="transmembrane region" description="Helical" evidence="1">
    <location>
        <begin position="7"/>
        <end position="26"/>
    </location>
</feature>
<evidence type="ECO:0000313" key="3">
    <source>
        <dbReference type="Proteomes" id="UP000626244"/>
    </source>
</evidence>
<keyword evidence="1" id="KW-1133">Transmembrane helix</keyword>
<comment type="caution">
    <text evidence="2">The sequence shown here is derived from an EMBL/GenBank/DDBJ whole genome shotgun (WGS) entry which is preliminary data.</text>
</comment>
<dbReference type="RefSeq" id="WP_087998330.1">
    <property type="nucleotide sequence ID" value="NZ_BMHB01000001.1"/>
</dbReference>
<dbReference type="AlphaFoldDB" id="A0A8J3AG38"/>
<dbReference type="OrthoDB" id="2474144at2"/>
<dbReference type="Proteomes" id="UP000626244">
    <property type="component" value="Unassembled WGS sequence"/>
</dbReference>
<evidence type="ECO:0000256" key="1">
    <source>
        <dbReference type="SAM" id="Phobius"/>
    </source>
</evidence>
<organism evidence="2 3">
    <name type="scientific">Gottfriedia solisilvae</name>
    <dbReference type="NCBI Taxonomy" id="1516104"/>
    <lineage>
        <taxon>Bacteria</taxon>
        <taxon>Bacillati</taxon>
        <taxon>Bacillota</taxon>
        <taxon>Bacilli</taxon>
        <taxon>Bacillales</taxon>
        <taxon>Bacillaceae</taxon>
        <taxon>Gottfriedia</taxon>
    </lineage>
</organism>